<reference evidence="13" key="1">
    <citation type="journal article" date="2019" name="Int. J. Syst. Evol. Microbiol.">
        <title>The Global Catalogue of Microorganisms (GCM) 10K type strain sequencing project: providing services to taxonomists for standard genome sequencing and annotation.</title>
        <authorList>
            <consortium name="The Broad Institute Genomics Platform"/>
            <consortium name="The Broad Institute Genome Sequencing Center for Infectious Disease"/>
            <person name="Wu L."/>
            <person name="Ma J."/>
        </authorList>
    </citation>
    <scope>NUCLEOTIDE SEQUENCE [LARGE SCALE GENOMIC DNA]</scope>
    <source>
        <strain evidence="13">JCM 17137</strain>
    </source>
</reference>
<dbReference type="SUPFAM" id="SSF53335">
    <property type="entry name" value="S-adenosyl-L-methionine-dependent methyltransferases"/>
    <property type="match status" value="1"/>
</dbReference>
<evidence type="ECO:0000256" key="2">
    <source>
        <dbReference type="ARBA" id="ARBA00005369"/>
    </source>
</evidence>
<comment type="subcellular location">
    <subcellularLocation>
        <location evidence="1">Cytoplasm</location>
    </subcellularLocation>
</comment>
<organism evidence="12 13">
    <name type="scientific">Salinactinospora qingdaonensis</name>
    <dbReference type="NCBI Taxonomy" id="702744"/>
    <lineage>
        <taxon>Bacteria</taxon>
        <taxon>Bacillati</taxon>
        <taxon>Actinomycetota</taxon>
        <taxon>Actinomycetes</taxon>
        <taxon>Streptosporangiales</taxon>
        <taxon>Nocardiopsidaceae</taxon>
        <taxon>Salinactinospora</taxon>
    </lineage>
</organism>
<proteinExistence type="inferred from homology"/>
<comment type="caution">
    <text evidence="12">The sequence shown here is derived from an EMBL/GenBank/DDBJ whole genome shotgun (WGS) entry which is preliminary data.</text>
</comment>
<evidence type="ECO:0000256" key="7">
    <source>
        <dbReference type="ARBA" id="ARBA00022679"/>
    </source>
</evidence>
<protein>
    <recommendedName>
        <fullName evidence="4">Protein-L-isoaspartate O-methyltransferase</fullName>
        <ecNumber evidence="3">2.1.1.77</ecNumber>
    </recommendedName>
    <alternativeName>
        <fullName evidence="11">L-isoaspartyl protein carboxyl methyltransferase</fullName>
    </alternativeName>
    <alternativeName>
        <fullName evidence="9">Protein L-isoaspartyl methyltransferase</fullName>
    </alternativeName>
    <alternativeName>
        <fullName evidence="10">Protein-beta-aspartate methyltransferase</fullName>
    </alternativeName>
</protein>
<evidence type="ECO:0000256" key="1">
    <source>
        <dbReference type="ARBA" id="ARBA00004496"/>
    </source>
</evidence>
<dbReference type="GO" id="GO:0032259">
    <property type="term" value="P:methylation"/>
    <property type="evidence" value="ECO:0007669"/>
    <property type="project" value="UniProtKB-KW"/>
</dbReference>
<dbReference type="CDD" id="cd02440">
    <property type="entry name" value="AdoMet_MTases"/>
    <property type="match status" value="1"/>
</dbReference>
<dbReference type="RefSeq" id="WP_344967862.1">
    <property type="nucleotide sequence ID" value="NZ_BAABDD010000003.1"/>
</dbReference>
<dbReference type="GO" id="GO:0008168">
    <property type="term" value="F:methyltransferase activity"/>
    <property type="evidence" value="ECO:0007669"/>
    <property type="project" value="UniProtKB-KW"/>
</dbReference>
<dbReference type="Proteomes" id="UP001500908">
    <property type="component" value="Unassembled WGS sequence"/>
</dbReference>
<evidence type="ECO:0000256" key="5">
    <source>
        <dbReference type="ARBA" id="ARBA00022490"/>
    </source>
</evidence>
<dbReference type="PANTHER" id="PTHR11579">
    <property type="entry name" value="PROTEIN-L-ISOASPARTATE O-METHYLTRANSFERASE"/>
    <property type="match status" value="1"/>
</dbReference>
<dbReference type="PANTHER" id="PTHR11579:SF0">
    <property type="entry name" value="PROTEIN-L-ISOASPARTATE(D-ASPARTATE) O-METHYLTRANSFERASE"/>
    <property type="match status" value="1"/>
</dbReference>
<name>A0ABP7F8N6_9ACTN</name>
<evidence type="ECO:0000256" key="11">
    <source>
        <dbReference type="ARBA" id="ARBA00031350"/>
    </source>
</evidence>
<dbReference type="EC" id="2.1.1.77" evidence="3"/>
<dbReference type="InterPro" id="IPR000682">
    <property type="entry name" value="PCMT"/>
</dbReference>
<keyword evidence="13" id="KW-1185">Reference proteome</keyword>
<sequence>MTEYHPGARLARALTATGAIQDPAWHRAVLAVPRTLFIPHRVWVSSRDHPGWYRPVTSDDPDYQRWVDEDWALMTQIDDGHPCGEGEWGRLPTSSISQPSLVVEMLQTLDVTEGMRVLEIGTGTGYNTALLCERLGDENVVSIEVDPDVAAQARANLHSLGYKPTLLVSDGTAGAPEQAPFDRVLATVAAHTVPPAWITQTRLGGVIVTPWSTWFSSGVLLRLEVDHGAARGRIVGDAPFMMLRDQRSTFRPWHEYVDDHDPRAVTGETTTNPRCIADRDDGWRLTVGHLVEGVDFVSYEAKDDSGEASVYVYDRGRQTGSWALGEYTPAGEVYEAVTCGPRDLWAEIGAARRAWEAAGRPGRDRLGLTITPDGQHSLWVDTPEQVLSGD</sequence>
<dbReference type="EMBL" id="BAABDD010000003">
    <property type="protein sequence ID" value="GAA3731791.1"/>
    <property type="molecule type" value="Genomic_DNA"/>
</dbReference>
<comment type="similarity">
    <text evidence="2">Belongs to the methyltransferase superfamily. L-isoaspartyl/D-aspartyl protein methyltransferase family.</text>
</comment>
<evidence type="ECO:0000256" key="8">
    <source>
        <dbReference type="ARBA" id="ARBA00022691"/>
    </source>
</evidence>
<evidence type="ECO:0000256" key="6">
    <source>
        <dbReference type="ARBA" id="ARBA00022603"/>
    </source>
</evidence>
<evidence type="ECO:0000256" key="4">
    <source>
        <dbReference type="ARBA" id="ARBA00013346"/>
    </source>
</evidence>
<gene>
    <name evidence="12" type="ORF">GCM10022402_10630</name>
</gene>
<dbReference type="Pfam" id="PF01135">
    <property type="entry name" value="PCMT"/>
    <property type="match status" value="1"/>
</dbReference>
<keyword evidence="5" id="KW-0963">Cytoplasm</keyword>
<evidence type="ECO:0000256" key="10">
    <source>
        <dbReference type="ARBA" id="ARBA00031323"/>
    </source>
</evidence>
<accession>A0ABP7F8N6</accession>
<evidence type="ECO:0000313" key="13">
    <source>
        <dbReference type="Proteomes" id="UP001500908"/>
    </source>
</evidence>
<evidence type="ECO:0000256" key="3">
    <source>
        <dbReference type="ARBA" id="ARBA00011890"/>
    </source>
</evidence>
<dbReference type="Gene3D" id="3.40.50.150">
    <property type="entry name" value="Vaccinia Virus protein VP39"/>
    <property type="match status" value="1"/>
</dbReference>
<evidence type="ECO:0000313" key="12">
    <source>
        <dbReference type="EMBL" id="GAA3731791.1"/>
    </source>
</evidence>
<evidence type="ECO:0000256" key="9">
    <source>
        <dbReference type="ARBA" id="ARBA00030757"/>
    </source>
</evidence>
<keyword evidence="6 12" id="KW-0489">Methyltransferase</keyword>
<dbReference type="InterPro" id="IPR029063">
    <property type="entry name" value="SAM-dependent_MTases_sf"/>
</dbReference>
<keyword evidence="7" id="KW-0808">Transferase</keyword>
<keyword evidence="8" id="KW-0949">S-adenosyl-L-methionine</keyword>